<gene>
    <name evidence="2" type="ORF">SAMN04487894_103218</name>
</gene>
<proteinExistence type="predicted"/>
<protein>
    <submittedName>
        <fullName evidence="2">TfoX N-terminal domain-containing protein</fullName>
    </submittedName>
</protein>
<feature type="domain" description="TfoX N-terminal" evidence="1">
    <location>
        <begin position="14"/>
        <end position="102"/>
    </location>
</feature>
<dbReference type="SUPFAM" id="SSF159894">
    <property type="entry name" value="YgaC/TfoX-N like"/>
    <property type="match status" value="1"/>
</dbReference>
<dbReference type="RefSeq" id="WP_090389389.1">
    <property type="nucleotide sequence ID" value="NZ_FMZO01000003.1"/>
</dbReference>
<dbReference type="Proteomes" id="UP000198757">
    <property type="component" value="Unassembled WGS sequence"/>
</dbReference>
<accession>A0A1G6NB88</accession>
<name>A0A1G6NB88_NIADE</name>
<keyword evidence="3" id="KW-1185">Reference proteome</keyword>
<dbReference type="Gene3D" id="3.30.1460.30">
    <property type="entry name" value="YgaC/TfoX-N like chaperone"/>
    <property type="match status" value="1"/>
</dbReference>
<sequence length="114" mass="12428">MAYSESLAQRMRQALSALPGVTEKKMFGGLAFMVNGKMCLTAGPGRIMCRVNPEAHDTLTARDGCETVVMGGRVYRGYVHVNEDQLQTPEALAYWVNLALEFNSVITGTGKAKE</sequence>
<dbReference type="Pfam" id="PF04993">
    <property type="entry name" value="TfoX_N"/>
    <property type="match status" value="1"/>
</dbReference>
<dbReference type="OrthoDB" id="214902at2"/>
<evidence type="ECO:0000313" key="2">
    <source>
        <dbReference type="EMBL" id="SDC65092.1"/>
    </source>
</evidence>
<dbReference type="AlphaFoldDB" id="A0A1G6NB88"/>
<dbReference type="EMBL" id="FMZO01000003">
    <property type="protein sequence ID" value="SDC65092.1"/>
    <property type="molecule type" value="Genomic_DNA"/>
</dbReference>
<evidence type="ECO:0000259" key="1">
    <source>
        <dbReference type="Pfam" id="PF04993"/>
    </source>
</evidence>
<organism evidence="2 3">
    <name type="scientific">Niabella drilacis (strain DSM 25811 / CCM 8410 / CCUG 62505 / LMG 26954 / E90)</name>
    <dbReference type="NCBI Taxonomy" id="1285928"/>
    <lineage>
        <taxon>Bacteria</taxon>
        <taxon>Pseudomonadati</taxon>
        <taxon>Bacteroidota</taxon>
        <taxon>Chitinophagia</taxon>
        <taxon>Chitinophagales</taxon>
        <taxon>Chitinophagaceae</taxon>
        <taxon>Niabella</taxon>
    </lineage>
</organism>
<dbReference type="InterPro" id="IPR007076">
    <property type="entry name" value="TfoX_N"/>
</dbReference>
<dbReference type="STRING" id="1285928.SAMN04487894_103218"/>
<reference evidence="3" key="1">
    <citation type="submission" date="2016-10" db="EMBL/GenBank/DDBJ databases">
        <authorList>
            <person name="Varghese N."/>
            <person name="Submissions S."/>
        </authorList>
    </citation>
    <scope>NUCLEOTIDE SEQUENCE [LARGE SCALE GENOMIC DNA]</scope>
    <source>
        <strain evidence="3">DSM 25811 / CCM 8410 / LMG 26954 / E90</strain>
    </source>
</reference>
<evidence type="ECO:0000313" key="3">
    <source>
        <dbReference type="Proteomes" id="UP000198757"/>
    </source>
</evidence>